<comment type="caution">
    <text evidence="1">The sequence shown here is derived from an EMBL/GenBank/DDBJ whole genome shotgun (WGS) entry which is preliminary data.</text>
</comment>
<name>X1GHN8_9ZZZZ</name>
<protein>
    <submittedName>
        <fullName evidence="1">Uncharacterized protein</fullName>
    </submittedName>
</protein>
<proteinExistence type="predicted"/>
<reference evidence="1" key="1">
    <citation type="journal article" date="2014" name="Front. Microbiol.">
        <title>High frequency of phylogenetically diverse reductive dehalogenase-homologous genes in deep subseafloor sedimentary metagenomes.</title>
        <authorList>
            <person name="Kawai M."/>
            <person name="Futagami T."/>
            <person name="Toyoda A."/>
            <person name="Takaki Y."/>
            <person name="Nishi S."/>
            <person name="Hori S."/>
            <person name="Arai W."/>
            <person name="Tsubouchi T."/>
            <person name="Morono Y."/>
            <person name="Uchiyama I."/>
            <person name="Ito T."/>
            <person name="Fujiyama A."/>
            <person name="Inagaki F."/>
            <person name="Takami H."/>
        </authorList>
    </citation>
    <scope>NUCLEOTIDE SEQUENCE</scope>
    <source>
        <strain evidence="1">Expedition CK06-06</strain>
    </source>
</reference>
<gene>
    <name evidence="1" type="ORF">S03H2_11837</name>
</gene>
<evidence type="ECO:0000313" key="1">
    <source>
        <dbReference type="EMBL" id="GAH44350.1"/>
    </source>
</evidence>
<dbReference type="EMBL" id="BARU01006025">
    <property type="protein sequence ID" value="GAH44350.1"/>
    <property type="molecule type" value="Genomic_DNA"/>
</dbReference>
<accession>X1GHN8</accession>
<dbReference type="AlphaFoldDB" id="X1GHN8"/>
<sequence>MTKKGTGLQAKEWIEENIPPESRIAFENYSPPISGYDLHSVRVVGYHSSQGYKEAGFDYIIISNFTYDRYFRTSLESAVGTKENYQDLEANNQLIRQFTPPYFSPSQPNPIIKIYKINYEYGEARLPFPVNFDQYSQLIRVERVAEGWVLFSKVTYSGRLEDDEYMENPYVRLAGQRRFRTSKIHN</sequence>
<organism evidence="1">
    <name type="scientific">marine sediment metagenome</name>
    <dbReference type="NCBI Taxonomy" id="412755"/>
    <lineage>
        <taxon>unclassified sequences</taxon>
        <taxon>metagenomes</taxon>
        <taxon>ecological metagenomes</taxon>
    </lineage>
</organism>